<protein>
    <submittedName>
        <fullName evidence="2">Uncharacterized protein</fullName>
    </submittedName>
</protein>
<keyword evidence="3" id="KW-1185">Reference proteome</keyword>
<organism evidence="2 3">
    <name type="scientific">Mycobacterium yunnanensis</name>
    <dbReference type="NCBI Taxonomy" id="368477"/>
    <lineage>
        <taxon>Bacteria</taxon>
        <taxon>Bacillati</taxon>
        <taxon>Actinomycetota</taxon>
        <taxon>Actinomycetes</taxon>
        <taxon>Mycobacteriales</taxon>
        <taxon>Mycobacteriaceae</taxon>
        <taxon>Mycobacterium</taxon>
    </lineage>
</organism>
<keyword evidence="1" id="KW-0472">Membrane</keyword>
<dbReference type="AlphaFoldDB" id="A0A9X2Z6W2"/>
<keyword evidence="1" id="KW-0812">Transmembrane</keyword>
<name>A0A9X2Z6W2_9MYCO</name>
<gene>
    <name evidence="2" type="ORF">H7K45_27240</name>
</gene>
<keyword evidence="1" id="KW-1133">Transmembrane helix</keyword>
<sequence>MTGRRAAALVFGLLALTAGGLQLWAFAAGDSPRHLVLGLFAASVGLSVLAVAVSRRGPRWPGERFRP</sequence>
<feature type="transmembrane region" description="Helical" evidence="1">
    <location>
        <begin position="35"/>
        <end position="54"/>
    </location>
</feature>
<accession>A0A9X2Z6W2</accession>
<evidence type="ECO:0000256" key="1">
    <source>
        <dbReference type="SAM" id="Phobius"/>
    </source>
</evidence>
<evidence type="ECO:0000313" key="3">
    <source>
        <dbReference type="Proteomes" id="UP001141629"/>
    </source>
</evidence>
<reference evidence="2" key="2">
    <citation type="journal article" date="2022" name="BMC Genomics">
        <title>Comparative genome analysis of mycobacteria focusing on tRNA and non-coding RNA.</title>
        <authorList>
            <person name="Behra P.R.K."/>
            <person name="Pettersson B.M.F."/>
            <person name="Ramesh M."/>
            <person name="Das S."/>
            <person name="Dasgupta S."/>
            <person name="Kirsebom L.A."/>
        </authorList>
    </citation>
    <scope>NUCLEOTIDE SEQUENCE</scope>
    <source>
        <strain evidence="2">DSM 44838</strain>
    </source>
</reference>
<proteinExistence type="predicted"/>
<reference evidence="2" key="1">
    <citation type="submission" date="2020-07" db="EMBL/GenBank/DDBJ databases">
        <authorList>
            <person name="Pettersson B.M.F."/>
            <person name="Behra P.R.K."/>
            <person name="Ramesh M."/>
            <person name="Das S."/>
            <person name="Dasgupta S."/>
            <person name="Kirsebom L.A."/>
        </authorList>
    </citation>
    <scope>NUCLEOTIDE SEQUENCE</scope>
    <source>
        <strain evidence="2">DSM 44838</strain>
    </source>
</reference>
<dbReference type="EMBL" id="JACKVK010000013">
    <property type="protein sequence ID" value="MCV7424255.1"/>
    <property type="molecule type" value="Genomic_DNA"/>
</dbReference>
<dbReference type="RefSeq" id="WP_263999233.1">
    <property type="nucleotide sequence ID" value="NZ_JACKVK010000013.1"/>
</dbReference>
<comment type="caution">
    <text evidence="2">The sequence shown here is derived from an EMBL/GenBank/DDBJ whole genome shotgun (WGS) entry which is preliminary data.</text>
</comment>
<evidence type="ECO:0000313" key="2">
    <source>
        <dbReference type="EMBL" id="MCV7424255.1"/>
    </source>
</evidence>
<dbReference type="Proteomes" id="UP001141629">
    <property type="component" value="Unassembled WGS sequence"/>
</dbReference>